<accession>A0AAD2FYM0</accession>
<dbReference type="AlphaFoldDB" id="A0AAD2FYM0"/>
<reference evidence="2" key="1">
    <citation type="submission" date="2023-08" db="EMBL/GenBank/DDBJ databases">
        <authorList>
            <person name="Audoor S."/>
            <person name="Bilcke G."/>
        </authorList>
    </citation>
    <scope>NUCLEOTIDE SEQUENCE</scope>
</reference>
<dbReference type="EMBL" id="CAKOGP040001936">
    <property type="protein sequence ID" value="CAJ1957298.1"/>
    <property type="molecule type" value="Genomic_DNA"/>
</dbReference>
<evidence type="ECO:0000256" key="1">
    <source>
        <dbReference type="SAM" id="MobiDB-lite"/>
    </source>
</evidence>
<organism evidence="2 3">
    <name type="scientific">Cylindrotheca closterium</name>
    <dbReference type="NCBI Taxonomy" id="2856"/>
    <lineage>
        <taxon>Eukaryota</taxon>
        <taxon>Sar</taxon>
        <taxon>Stramenopiles</taxon>
        <taxon>Ochrophyta</taxon>
        <taxon>Bacillariophyta</taxon>
        <taxon>Bacillariophyceae</taxon>
        <taxon>Bacillariophycidae</taxon>
        <taxon>Bacillariales</taxon>
        <taxon>Bacillariaceae</taxon>
        <taxon>Cylindrotheca</taxon>
    </lineage>
</organism>
<comment type="caution">
    <text evidence="2">The sequence shown here is derived from an EMBL/GenBank/DDBJ whole genome shotgun (WGS) entry which is preliminary data.</text>
</comment>
<evidence type="ECO:0000313" key="2">
    <source>
        <dbReference type="EMBL" id="CAJ1957298.1"/>
    </source>
</evidence>
<evidence type="ECO:0000313" key="3">
    <source>
        <dbReference type="Proteomes" id="UP001295423"/>
    </source>
</evidence>
<name>A0AAD2FYM0_9STRA</name>
<sequence length="445" mass="51007">MADTSDRDSDDSSGDALDVSPETESVIVSLVDDEYIAKQITEFRQVLLDKAEEESEFYLEERLLSLRLGAEFSSDLVSNSNEEEALPPEIERRILVRLVEAYYIGQGDVVALGRQLTSFHKALQPFWKETNPGSSTFSRLPGETSADIFEHLRSVFSSEDAKNPSIFFRAFCYAHHRLDYSSLVDDTLLDAYCLCFFTIQVLQGSFHGIDLDIGSIHTMIDDEFFDGKSHDDIELTSEDILWCFCHLLLRIGSVIRSKHGLDFYNGIFAEPYSVIMKEELLVARLSMDLRPESPASFYAAYRMVMDTRRILPEKMQSGWLEPAYGFAIQGLSKAEKWNDPFFLYIFIVIRAFWLPTSMEAPDSYSFGEIRAKIETANEYKREAKEYIPSHQFWFAEQHEVLLRNILKAFPIDDDFEITFPLMDCTTFRPIQPKGKKTTDTPPSSP</sequence>
<gene>
    <name evidence="2" type="ORF">CYCCA115_LOCUS16649</name>
</gene>
<protein>
    <submittedName>
        <fullName evidence="2">Uncharacterized protein</fullName>
    </submittedName>
</protein>
<keyword evidence="3" id="KW-1185">Reference proteome</keyword>
<feature type="region of interest" description="Disordered" evidence="1">
    <location>
        <begin position="1"/>
        <end position="21"/>
    </location>
</feature>
<proteinExistence type="predicted"/>
<dbReference type="Proteomes" id="UP001295423">
    <property type="component" value="Unassembled WGS sequence"/>
</dbReference>